<dbReference type="Gene3D" id="3.80.10.10">
    <property type="entry name" value="Ribonuclease Inhibitor"/>
    <property type="match status" value="2"/>
</dbReference>
<dbReference type="InterPro" id="IPR036116">
    <property type="entry name" value="FN3_sf"/>
</dbReference>
<feature type="domain" description="Fibronectin type-III" evidence="1">
    <location>
        <begin position="113"/>
        <end position="215"/>
    </location>
</feature>
<dbReference type="InterPro" id="IPR053139">
    <property type="entry name" value="Surface_bspA-like"/>
</dbReference>
<dbReference type="PANTHER" id="PTHR45661:SF3">
    <property type="entry name" value="IG-LIKE DOMAIN-CONTAINING PROTEIN"/>
    <property type="match status" value="1"/>
</dbReference>
<dbReference type="Pfam" id="PF13306">
    <property type="entry name" value="LRR_5"/>
    <property type="match status" value="2"/>
</dbReference>
<evidence type="ECO:0000313" key="2">
    <source>
        <dbReference type="EMBL" id="KIP61655.1"/>
    </source>
</evidence>
<dbReference type="AlphaFoldDB" id="A0A0D0I4F9"/>
<reference evidence="2 3" key="1">
    <citation type="submission" date="2015-01" db="EMBL/GenBank/DDBJ databases">
        <title>Comparative genomics of non-oral Prevotella species.</title>
        <authorList>
            <person name="Accetto T."/>
            <person name="Nograsek B."/>
            <person name="Avgustin G."/>
        </authorList>
    </citation>
    <scope>NUCLEOTIDE SEQUENCE [LARGE SCALE GENOMIC DNA]</scope>
    <source>
        <strain evidence="2 3">P5-119</strain>
    </source>
</reference>
<keyword evidence="3" id="KW-1185">Reference proteome</keyword>
<proteinExistence type="predicted"/>
<dbReference type="EMBL" id="JXQK01000064">
    <property type="protein sequence ID" value="KIP61655.1"/>
    <property type="molecule type" value="Genomic_DNA"/>
</dbReference>
<dbReference type="Gene3D" id="3.40.50.12480">
    <property type="match status" value="1"/>
</dbReference>
<organism evidence="2 3">
    <name type="scientific">Prevotella pectinovora</name>
    <dbReference type="NCBI Taxonomy" id="1602169"/>
    <lineage>
        <taxon>Bacteria</taxon>
        <taxon>Pseudomonadati</taxon>
        <taxon>Bacteroidota</taxon>
        <taxon>Bacteroidia</taxon>
        <taxon>Bacteroidales</taxon>
        <taxon>Prevotellaceae</taxon>
        <taxon>Prevotella</taxon>
    </lineage>
</organism>
<accession>A0A0D0I4F9</accession>
<dbReference type="Proteomes" id="UP000032046">
    <property type="component" value="Unassembled WGS sequence"/>
</dbReference>
<dbReference type="PROSITE" id="PS50853">
    <property type="entry name" value="FN3"/>
    <property type="match status" value="1"/>
</dbReference>
<evidence type="ECO:0000313" key="3">
    <source>
        <dbReference type="Proteomes" id="UP000032046"/>
    </source>
</evidence>
<dbReference type="STRING" id="1602171.ST44_09000"/>
<name>A0A0D0I4F9_9BACT</name>
<dbReference type="SUPFAM" id="SSF49265">
    <property type="entry name" value="Fibronectin type III"/>
    <property type="match status" value="1"/>
</dbReference>
<dbReference type="InterPro" id="IPR026906">
    <property type="entry name" value="LRR_5"/>
</dbReference>
<protein>
    <recommendedName>
        <fullName evidence="1">Fibronectin type-III domain-containing protein</fullName>
    </recommendedName>
</protein>
<dbReference type="InterPro" id="IPR003961">
    <property type="entry name" value="FN3_dom"/>
</dbReference>
<dbReference type="PANTHER" id="PTHR45661">
    <property type="entry name" value="SURFACE ANTIGEN"/>
    <property type="match status" value="1"/>
</dbReference>
<gene>
    <name evidence="2" type="ORF">ST44_09000</name>
</gene>
<sequence>MLLVACLFSCASDKPDYLEPHIATLPATEITRTEATLNGSAMVEGETEMPQLCFRYGMTEEMSQTIPAAGGNTPSATARITGLIPATTYYYMLEGYNGRTTVEGNTMTFTTLPNEKPSVSEASIVSHGPMSVIVSYEITDDGGETITETGCLYALSSAADDRQRVQLTDCQKGKGRQILLISDLNRNATYLIWPYAKSRMGETIGTPITFTTGDAVMLGEAGQLRSLLGKGLYTYTRLSIAGSLNGDDLRCLREMMGRGLDDAATAGRLSDADLTDARIVAGGDPYDGSRYASDNVVGQGLFAGCESLVKIALPTGTTTIEKDAFARCTALEGISIPASAASVLPSSGCSALRGISVSGANTHYIGKDGVLLNADATRIVWFPMGKSGSYTLPPTVTSIGNYAFRECSIETFTFPDNITTLGTGVFIDSKVKEVKMPGGLRLVPTATFQGCKQLRVVRLGSKTEMISDYAFSDCPLTDIYVDAQLPPVCNAKTFATEGTGIFGTCRVHVPKGRVNIYKASDGWKLFKNIITD</sequence>
<evidence type="ECO:0000259" key="1">
    <source>
        <dbReference type="PROSITE" id="PS50853"/>
    </source>
</evidence>
<dbReference type="SUPFAM" id="SSF52058">
    <property type="entry name" value="L domain-like"/>
    <property type="match status" value="1"/>
</dbReference>
<comment type="caution">
    <text evidence="2">The sequence shown here is derived from an EMBL/GenBank/DDBJ whole genome shotgun (WGS) entry which is preliminary data.</text>
</comment>
<dbReference type="InterPro" id="IPR032675">
    <property type="entry name" value="LRR_dom_sf"/>
</dbReference>